<keyword evidence="3" id="KW-1185">Reference proteome</keyword>
<protein>
    <submittedName>
        <fullName evidence="2">Uncharacterized protein</fullName>
    </submittedName>
</protein>
<dbReference type="AlphaFoldDB" id="A0A1Y1HQ08"/>
<name>A0A1Y1HQ08_KLENI</name>
<accession>A0A1Y1HQ08</accession>
<sequence length="93" mass="10559">MAACGTGQKMEEHNLEGNKTGEYQHAHLQYHGKAAPANWDQLSEEEKKKELEKLRENFTNKKQAEVDHIKVDAEKLKDDAGKDEIGNPRGWAD</sequence>
<dbReference type="EMBL" id="DF236966">
    <property type="protein sequence ID" value="GAQ78657.1"/>
    <property type="molecule type" value="Genomic_DNA"/>
</dbReference>
<gene>
    <name evidence="2" type="ORF">KFL_000170030</name>
</gene>
<reference evidence="2 3" key="1">
    <citation type="journal article" date="2014" name="Nat. Commun.">
        <title>Klebsormidium flaccidum genome reveals primary factors for plant terrestrial adaptation.</title>
        <authorList>
            <person name="Hori K."/>
            <person name="Maruyama F."/>
            <person name="Fujisawa T."/>
            <person name="Togashi T."/>
            <person name="Yamamoto N."/>
            <person name="Seo M."/>
            <person name="Sato S."/>
            <person name="Yamada T."/>
            <person name="Mori H."/>
            <person name="Tajima N."/>
            <person name="Moriyama T."/>
            <person name="Ikeuchi M."/>
            <person name="Watanabe M."/>
            <person name="Wada H."/>
            <person name="Kobayashi K."/>
            <person name="Saito M."/>
            <person name="Masuda T."/>
            <person name="Sasaki-Sekimoto Y."/>
            <person name="Mashiguchi K."/>
            <person name="Awai K."/>
            <person name="Shimojima M."/>
            <person name="Masuda S."/>
            <person name="Iwai M."/>
            <person name="Nobusawa T."/>
            <person name="Narise T."/>
            <person name="Kondo S."/>
            <person name="Saito H."/>
            <person name="Sato R."/>
            <person name="Murakawa M."/>
            <person name="Ihara Y."/>
            <person name="Oshima-Yamada Y."/>
            <person name="Ohtaka K."/>
            <person name="Satoh M."/>
            <person name="Sonobe K."/>
            <person name="Ishii M."/>
            <person name="Ohtani R."/>
            <person name="Kanamori-Sato M."/>
            <person name="Honoki R."/>
            <person name="Miyazaki D."/>
            <person name="Mochizuki H."/>
            <person name="Umetsu J."/>
            <person name="Higashi K."/>
            <person name="Shibata D."/>
            <person name="Kamiya Y."/>
            <person name="Sato N."/>
            <person name="Nakamura Y."/>
            <person name="Tabata S."/>
            <person name="Ida S."/>
            <person name="Kurokawa K."/>
            <person name="Ohta H."/>
        </authorList>
    </citation>
    <scope>NUCLEOTIDE SEQUENCE [LARGE SCALE GENOMIC DNA]</scope>
    <source>
        <strain evidence="2 3">NIES-2285</strain>
    </source>
</reference>
<evidence type="ECO:0000313" key="2">
    <source>
        <dbReference type="EMBL" id="GAQ78657.1"/>
    </source>
</evidence>
<evidence type="ECO:0000256" key="1">
    <source>
        <dbReference type="SAM" id="MobiDB-lite"/>
    </source>
</evidence>
<dbReference type="Proteomes" id="UP000054558">
    <property type="component" value="Unassembled WGS sequence"/>
</dbReference>
<evidence type="ECO:0000313" key="3">
    <source>
        <dbReference type="Proteomes" id="UP000054558"/>
    </source>
</evidence>
<proteinExistence type="predicted"/>
<organism evidence="2 3">
    <name type="scientific">Klebsormidium nitens</name>
    <name type="common">Green alga</name>
    <name type="synonym">Ulothrix nitens</name>
    <dbReference type="NCBI Taxonomy" id="105231"/>
    <lineage>
        <taxon>Eukaryota</taxon>
        <taxon>Viridiplantae</taxon>
        <taxon>Streptophyta</taxon>
        <taxon>Klebsormidiophyceae</taxon>
        <taxon>Klebsormidiales</taxon>
        <taxon>Klebsormidiaceae</taxon>
        <taxon>Klebsormidium</taxon>
    </lineage>
</organism>
<feature type="region of interest" description="Disordered" evidence="1">
    <location>
        <begin position="1"/>
        <end position="44"/>
    </location>
</feature>